<dbReference type="InterPro" id="IPR029903">
    <property type="entry name" value="RmlD-like-bd"/>
</dbReference>
<evidence type="ECO:0000256" key="2">
    <source>
        <dbReference type="RuleBase" id="RU364082"/>
    </source>
</evidence>
<keyword evidence="2" id="KW-0560">Oxidoreductase</keyword>
<dbReference type="Proteomes" id="UP000194000">
    <property type="component" value="Unassembled WGS sequence"/>
</dbReference>
<dbReference type="RefSeq" id="WP_085196008.1">
    <property type="nucleotide sequence ID" value="NZ_JACKVI010000014.1"/>
</dbReference>
<sequence>MSSRVVITGAGGQVGSFLAAEATRQGRDVFALTSSQWDITDPKAAEKFVEPGDVVVNCAAYTNVDGAEGDESTAHAVNAAGPENIAQACARAGARLVHISTDYVFSGDFGGSAPRPYELDDEPEPLSVYGRTKLSGERAVLAALPEAVVVRTAWVYTGGTGNDFVATMRRLAAGDGIVEVVDDQVGSPTYVADLVPALLQVVDGQVHAPKGVVHAANAGAVSRFGQARAVFEDVGADPARVRPVSTEQRPRPAPRPPYSALSSRQSEQAGLSPLRPWRDALSAALNARPLPSTRE</sequence>
<protein>
    <recommendedName>
        <fullName evidence="2">dTDP-4-dehydrorhamnose reductase</fullName>
        <ecNumber evidence="2">1.1.1.133</ecNumber>
    </recommendedName>
</protein>
<dbReference type="CDD" id="cd05254">
    <property type="entry name" value="dTDP_HR_like_SDR_e"/>
    <property type="match status" value="1"/>
</dbReference>
<dbReference type="SUPFAM" id="SSF51735">
    <property type="entry name" value="NAD(P)-binding Rossmann-fold domains"/>
    <property type="match status" value="1"/>
</dbReference>
<feature type="region of interest" description="Disordered" evidence="3">
    <location>
        <begin position="240"/>
        <end position="275"/>
    </location>
</feature>
<keyword evidence="2" id="KW-0521">NADP</keyword>
<dbReference type="GO" id="GO:0005829">
    <property type="term" value="C:cytosol"/>
    <property type="evidence" value="ECO:0007669"/>
    <property type="project" value="TreeGrafter"/>
</dbReference>
<dbReference type="PANTHER" id="PTHR10491">
    <property type="entry name" value="DTDP-4-DEHYDRORHAMNOSE REDUCTASE"/>
    <property type="match status" value="1"/>
</dbReference>
<dbReference type="GO" id="GO:0008831">
    <property type="term" value="F:dTDP-4-dehydrorhamnose reductase activity"/>
    <property type="evidence" value="ECO:0007669"/>
    <property type="project" value="UniProtKB-EC"/>
</dbReference>
<dbReference type="Gene3D" id="3.40.50.720">
    <property type="entry name" value="NAD(P)-binding Rossmann-like Domain"/>
    <property type="match status" value="1"/>
</dbReference>
<dbReference type="InterPro" id="IPR036291">
    <property type="entry name" value="NAD(P)-bd_dom_sf"/>
</dbReference>
<evidence type="ECO:0000313" key="6">
    <source>
        <dbReference type="Proteomes" id="UP000194000"/>
    </source>
</evidence>
<comment type="similarity">
    <text evidence="1 2">Belongs to the dTDP-4-dehydrorhamnose reductase family.</text>
</comment>
<feature type="domain" description="RmlD-like substrate binding" evidence="4">
    <location>
        <begin position="4"/>
        <end position="286"/>
    </location>
</feature>
<dbReference type="Gene3D" id="3.90.25.10">
    <property type="entry name" value="UDP-galactose 4-epimerase, domain 1"/>
    <property type="match status" value="1"/>
</dbReference>
<dbReference type="NCBIfam" id="TIGR01214">
    <property type="entry name" value="rmlD"/>
    <property type="match status" value="1"/>
</dbReference>
<evidence type="ECO:0000256" key="1">
    <source>
        <dbReference type="ARBA" id="ARBA00010944"/>
    </source>
</evidence>
<evidence type="ECO:0000259" key="4">
    <source>
        <dbReference type="Pfam" id="PF04321"/>
    </source>
</evidence>
<dbReference type="PANTHER" id="PTHR10491:SF4">
    <property type="entry name" value="METHIONINE ADENOSYLTRANSFERASE 2 SUBUNIT BETA"/>
    <property type="match status" value="1"/>
</dbReference>
<dbReference type="EMBL" id="LQOW01000014">
    <property type="protein sequence ID" value="ORV62080.1"/>
    <property type="molecule type" value="Genomic_DNA"/>
</dbReference>
<comment type="caution">
    <text evidence="5">The sequence shown here is derived from an EMBL/GenBank/DDBJ whole genome shotgun (WGS) entry which is preliminary data.</text>
</comment>
<keyword evidence="6" id="KW-1185">Reference proteome</keyword>
<comment type="pathway">
    <text evidence="2">Carbohydrate biosynthesis; dTDP-L-rhamnose biosynthesis.</text>
</comment>
<comment type="function">
    <text evidence="2">Catalyzes the reduction of dTDP-6-deoxy-L-lyxo-4-hexulose to yield dTDP-L-rhamnose.</text>
</comment>
<dbReference type="STRING" id="1260918.AWC06_11990"/>
<name>A0A1X1UZ24_9MYCO</name>
<feature type="compositionally biased region" description="Polar residues" evidence="3">
    <location>
        <begin position="260"/>
        <end position="269"/>
    </location>
</feature>
<dbReference type="OrthoDB" id="9803892at2"/>
<accession>A0A1X1UZ24</accession>
<dbReference type="UniPathway" id="UPA00124"/>
<reference evidence="5 6" key="1">
    <citation type="submission" date="2016-01" db="EMBL/GenBank/DDBJ databases">
        <title>The new phylogeny of the genus Mycobacterium.</title>
        <authorList>
            <person name="Tarcisio F."/>
            <person name="Conor M."/>
            <person name="Antonella G."/>
            <person name="Elisabetta G."/>
            <person name="Giulia F.S."/>
            <person name="Sara T."/>
            <person name="Anna F."/>
            <person name="Clotilde B."/>
            <person name="Roberto B."/>
            <person name="Veronica D.S."/>
            <person name="Fabio R."/>
            <person name="Monica P."/>
            <person name="Olivier J."/>
            <person name="Enrico T."/>
            <person name="Nicola S."/>
        </authorList>
    </citation>
    <scope>NUCLEOTIDE SEQUENCE [LARGE SCALE GENOMIC DNA]</scope>
    <source>
        <strain evidence="5 6">DSM 45731</strain>
    </source>
</reference>
<dbReference type="GO" id="GO:0019305">
    <property type="term" value="P:dTDP-rhamnose biosynthetic process"/>
    <property type="evidence" value="ECO:0007669"/>
    <property type="project" value="UniProtKB-UniPathway"/>
</dbReference>
<organism evidence="5 6">
    <name type="scientific">Mycobacterium fragae</name>
    <dbReference type="NCBI Taxonomy" id="1260918"/>
    <lineage>
        <taxon>Bacteria</taxon>
        <taxon>Bacillati</taxon>
        <taxon>Actinomycetota</taxon>
        <taxon>Actinomycetes</taxon>
        <taxon>Mycobacteriales</taxon>
        <taxon>Mycobacteriaceae</taxon>
        <taxon>Mycobacterium</taxon>
    </lineage>
</organism>
<dbReference type="EC" id="1.1.1.133" evidence="2"/>
<dbReference type="Pfam" id="PF04321">
    <property type="entry name" value="RmlD_sub_bind"/>
    <property type="match status" value="1"/>
</dbReference>
<dbReference type="AlphaFoldDB" id="A0A1X1UZ24"/>
<gene>
    <name evidence="5" type="ORF">AWC06_11990</name>
</gene>
<dbReference type="InterPro" id="IPR005913">
    <property type="entry name" value="dTDP_dehydrorham_reduct"/>
</dbReference>
<evidence type="ECO:0000256" key="3">
    <source>
        <dbReference type="SAM" id="MobiDB-lite"/>
    </source>
</evidence>
<proteinExistence type="inferred from homology"/>
<evidence type="ECO:0000313" key="5">
    <source>
        <dbReference type="EMBL" id="ORV62080.1"/>
    </source>
</evidence>